<protein>
    <recommendedName>
        <fullName evidence="4">SH3 domain-containing protein</fullName>
    </recommendedName>
</protein>
<evidence type="ECO:0000313" key="6">
    <source>
        <dbReference type="Proteomes" id="UP000014500"/>
    </source>
</evidence>
<evidence type="ECO:0000259" key="4">
    <source>
        <dbReference type="PROSITE" id="PS50002"/>
    </source>
</evidence>
<feature type="compositionally biased region" description="Polar residues" evidence="3">
    <location>
        <begin position="188"/>
        <end position="204"/>
    </location>
</feature>
<dbReference type="GO" id="GO:0045202">
    <property type="term" value="C:synapse"/>
    <property type="evidence" value="ECO:0007669"/>
    <property type="project" value="GOC"/>
</dbReference>
<feature type="domain" description="SH3" evidence="4">
    <location>
        <begin position="330"/>
        <end position="398"/>
    </location>
</feature>
<evidence type="ECO:0000256" key="1">
    <source>
        <dbReference type="ARBA" id="ARBA00022443"/>
    </source>
</evidence>
<dbReference type="PROSITE" id="PS50002">
    <property type="entry name" value="SH3"/>
    <property type="match status" value="1"/>
</dbReference>
<name>T1IQV1_STRMM</name>
<dbReference type="SUPFAM" id="SSF50044">
    <property type="entry name" value="SH3-domain"/>
    <property type="match status" value="1"/>
</dbReference>
<dbReference type="InterPro" id="IPR040325">
    <property type="entry name" value="RIMBP1/2/3"/>
</dbReference>
<keyword evidence="1 2" id="KW-0728">SH3 domain</keyword>
<dbReference type="EnsemblMetazoa" id="SMAR003426-RA">
    <property type="protein sequence ID" value="SMAR003426-PA"/>
    <property type="gene ID" value="SMAR003426"/>
</dbReference>
<sequence>MGYTSKLRELDKKCELQNVRHEELILEMATIKRSQGKECSDWETPNSFATQGNVSTKVQTSPLENFYISGETMCVPLGKSTPNSPAVELRNQSEISLFSPRINAGSDAIGKTSLHLSGYTSLNSPKIAVAKTPCDMCGSTTPSSAIAGTVHVTSSNNFTATGPGPTAYSSNLLPELCSSLPMPVLRSASPTPGRSHTSSPLPSATGTQIDLIMAKIEQDNKILAELDKTRATIGLSSTLALGNTTSSIVTKTASDASSVIHVSAYQTLLHSLSKTPATTTQALMSYMPSTTIPTIITTTCNEDADRTKLYDRTSANLIPTEDFLDVPGKGRVHVYIARYSYDPFHHSPNENPEAELSLSSGDYIYVTGIMDEDGFFEGELLNGKRGLVPSNFVERLKGVVCLLINNGAY</sequence>
<dbReference type="PhylomeDB" id="T1IQV1"/>
<dbReference type="EMBL" id="AFFK01018380">
    <property type="status" value="NOT_ANNOTATED_CDS"/>
    <property type="molecule type" value="Genomic_DNA"/>
</dbReference>
<feature type="region of interest" description="Disordered" evidence="3">
    <location>
        <begin position="185"/>
        <end position="204"/>
    </location>
</feature>
<evidence type="ECO:0000256" key="2">
    <source>
        <dbReference type="PROSITE-ProRule" id="PRU00192"/>
    </source>
</evidence>
<dbReference type="PANTHER" id="PTHR14234:SF19">
    <property type="entry name" value="RIM-BINDING PROTEIN, ISOFORM F"/>
    <property type="match status" value="1"/>
</dbReference>
<evidence type="ECO:0000256" key="3">
    <source>
        <dbReference type="SAM" id="MobiDB-lite"/>
    </source>
</evidence>
<dbReference type="FunFam" id="2.30.30.40:FF:000006">
    <property type="entry name" value="RIMS-binding protein 2 isoform X1"/>
    <property type="match status" value="1"/>
</dbReference>
<dbReference type="AlphaFoldDB" id="T1IQV1"/>
<dbReference type="SMART" id="SM00326">
    <property type="entry name" value="SH3"/>
    <property type="match status" value="1"/>
</dbReference>
<dbReference type="PANTHER" id="PTHR14234">
    <property type="entry name" value="RIM BINDING PROTEIN-RELATED"/>
    <property type="match status" value="1"/>
</dbReference>
<accession>T1IQV1</accession>
<reference evidence="5" key="2">
    <citation type="submission" date="2015-02" db="UniProtKB">
        <authorList>
            <consortium name="EnsemblMetazoa"/>
        </authorList>
    </citation>
    <scope>IDENTIFICATION</scope>
</reference>
<organism evidence="5 6">
    <name type="scientific">Strigamia maritima</name>
    <name type="common">European centipede</name>
    <name type="synonym">Geophilus maritimus</name>
    <dbReference type="NCBI Taxonomy" id="126957"/>
    <lineage>
        <taxon>Eukaryota</taxon>
        <taxon>Metazoa</taxon>
        <taxon>Ecdysozoa</taxon>
        <taxon>Arthropoda</taxon>
        <taxon>Myriapoda</taxon>
        <taxon>Chilopoda</taxon>
        <taxon>Pleurostigmophora</taxon>
        <taxon>Geophilomorpha</taxon>
        <taxon>Linotaeniidae</taxon>
        <taxon>Strigamia</taxon>
    </lineage>
</organism>
<keyword evidence="6" id="KW-1185">Reference proteome</keyword>
<dbReference type="Proteomes" id="UP000014500">
    <property type="component" value="Unassembled WGS sequence"/>
</dbReference>
<dbReference type="HOGENOM" id="CLU_673230_0_0_1"/>
<dbReference type="eggNOG" id="KOG3632">
    <property type="taxonomic scope" value="Eukaryota"/>
</dbReference>
<dbReference type="GO" id="GO:0007274">
    <property type="term" value="P:neuromuscular synaptic transmission"/>
    <property type="evidence" value="ECO:0007669"/>
    <property type="project" value="TreeGrafter"/>
</dbReference>
<dbReference type="InterPro" id="IPR036028">
    <property type="entry name" value="SH3-like_dom_sf"/>
</dbReference>
<dbReference type="InterPro" id="IPR001452">
    <property type="entry name" value="SH3_domain"/>
</dbReference>
<evidence type="ECO:0000313" key="5">
    <source>
        <dbReference type="EnsemblMetazoa" id="SMAR003426-PA"/>
    </source>
</evidence>
<dbReference type="STRING" id="126957.T1IQV1"/>
<dbReference type="Pfam" id="PF14604">
    <property type="entry name" value="SH3_9"/>
    <property type="match status" value="1"/>
</dbReference>
<reference evidence="6" key="1">
    <citation type="submission" date="2011-05" db="EMBL/GenBank/DDBJ databases">
        <authorList>
            <person name="Richards S.R."/>
            <person name="Qu J."/>
            <person name="Jiang H."/>
            <person name="Jhangiani S.N."/>
            <person name="Agravi P."/>
            <person name="Goodspeed R."/>
            <person name="Gross S."/>
            <person name="Mandapat C."/>
            <person name="Jackson L."/>
            <person name="Mathew T."/>
            <person name="Pu L."/>
            <person name="Thornton R."/>
            <person name="Saada N."/>
            <person name="Wilczek-Boney K.B."/>
            <person name="Lee S."/>
            <person name="Kovar C."/>
            <person name="Wu Y."/>
            <person name="Scherer S.E."/>
            <person name="Worley K.C."/>
            <person name="Muzny D.M."/>
            <person name="Gibbs R."/>
        </authorList>
    </citation>
    <scope>NUCLEOTIDE SEQUENCE</scope>
    <source>
        <strain evidence="6">Brora</strain>
    </source>
</reference>
<dbReference type="Gene3D" id="2.30.30.40">
    <property type="entry name" value="SH3 Domains"/>
    <property type="match status" value="1"/>
</dbReference>
<dbReference type="CDD" id="cd12014">
    <property type="entry name" value="SH3_RIM-BP_1"/>
    <property type="match status" value="1"/>
</dbReference>
<proteinExistence type="predicted"/>